<name>K5WDA9_PHACS</name>
<dbReference type="Proteomes" id="UP000008370">
    <property type="component" value="Unassembled WGS sequence"/>
</dbReference>
<dbReference type="AlphaFoldDB" id="K5WDA9"/>
<protein>
    <submittedName>
        <fullName evidence="2">Uncharacterized protein</fullName>
    </submittedName>
</protein>
<dbReference type="KEGG" id="pco:PHACADRAFT_93295"/>
<feature type="transmembrane region" description="Helical" evidence="1">
    <location>
        <begin position="51"/>
        <end position="75"/>
    </location>
</feature>
<reference evidence="2 3" key="1">
    <citation type="journal article" date="2012" name="BMC Genomics">
        <title>Comparative genomics of the white-rot fungi, Phanerochaete carnosa and P. chrysosporium, to elucidate the genetic basis of the distinct wood types they colonize.</title>
        <authorList>
            <person name="Suzuki H."/>
            <person name="MacDonald J."/>
            <person name="Syed K."/>
            <person name="Salamov A."/>
            <person name="Hori C."/>
            <person name="Aerts A."/>
            <person name="Henrissat B."/>
            <person name="Wiebenga A."/>
            <person name="vanKuyk P.A."/>
            <person name="Barry K."/>
            <person name="Lindquist E."/>
            <person name="LaButti K."/>
            <person name="Lapidus A."/>
            <person name="Lucas S."/>
            <person name="Coutinho P."/>
            <person name="Gong Y."/>
            <person name="Samejima M."/>
            <person name="Mahadevan R."/>
            <person name="Abou-Zaid M."/>
            <person name="de Vries R.P."/>
            <person name="Igarashi K."/>
            <person name="Yadav J.S."/>
            <person name="Grigoriev I.V."/>
            <person name="Master E.R."/>
        </authorList>
    </citation>
    <scope>NUCLEOTIDE SEQUENCE [LARGE SCALE GENOMIC DNA]</scope>
    <source>
        <strain evidence="2 3">HHB-10118-sp</strain>
    </source>
</reference>
<dbReference type="HOGENOM" id="CLU_1170985_0_0_1"/>
<organism evidence="2 3">
    <name type="scientific">Phanerochaete carnosa (strain HHB-10118-sp)</name>
    <name type="common">White-rot fungus</name>
    <name type="synonym">Peniophora carnosa</name>
    <dbReference type="NCBI Taxonomy" id="650164"/>
    <lineage>
        <taxon>Eukaryota</taxon>
        <taxon>Fungi</taxon>
        <taxon>Dikarya</taxon>
        <taxon>Basidiomycota</taxon>
        <taxon>Agaricomycotina</taxon>
        <taxon>Agaricomycetes</taxon>
        <taxon>Polyporales</taxon>
        <taxon>Phanerochaetaceae</taxon>
        <taxon>Phanerochaete</taxon>
    </lineage>
</organism>
<feature type="transmembrane region" description="Helical" evidence="1">
    <location>
        <begin position="87"/>
        <end position="108"/>
    </location>
</feature>
<dbReference type="RefSeq" id="XP_007395078.1">
    <property type="nucleotide sequence ID" value="XM_007395016.1"/>
</dbReference>
<evidence type="ECO:0000256" key="1">
    <source>
        <dbReference type="SAM" id="Phobius"/>
    </source>
</evidence>
<evidence type="ECO:0000313" key="3">
    <source>
        <dbReference type="Proteomes" id="UP000008370"/>
    </source>
</evidence>
<keyword evidence="1" id="KW-0472">Membrane</keyword>
<accession>K5WDA9</accession>
<evidence type="ECO:0000313" key="2">
    <source>
        <dbReference type="EMBL" id="EKM57260.1"/>
    </source>
</evidence>
<keyword evidence="3" id="KW-1185">Reference proteome</keyword>
<dbReference type="InParanoid" id="K5WDA9"/>
<dbReference type="EMBL" id="JH930471">
    <property type="protein sequence ID" value="EKM57260.1"/>
    <property type="molecule type" value="Genomic_DNA"/>
</dbReference>
<keyword evidence="1" id="KW-1133">Transmembrane helix</keyword>
<sequence>MLRIPFWKQTCYSLCIVLNLRGVGWNYQTPYLSPHLTHTRLGFAVSRTLCIIWYIFLANVAQTYAGTNPLFSLLGDLARSMRSQGPLLMLLNVIACTVIFSCTLNLYYNAPALIAVAFRISRLKDWPVVLGRWREAHTVRQFWRYAASLSILHQQDLNCIFHQSYLAWYTSTCQYMRYCGSTTGTFVRAWAASASSDSRPSGHCSSGSLHRGALSSFLGLRQSVCNRYYNTELRWHV</sequence>
<proteinExistence type="predicted"/>
<dbReference type="OrthoDB" id="1077582at2759"/>
<dbReference type="GeneID" id="18920828"/>
<gene>
    <name evidence="2" type="ORF">PHACADRAFT_93295</name>
</gene>
<keyword evidence="1" id="KW-0812">Transmembrane</keyword>